<protein>
    <submittedName>
        <fullName evidence="2">Uncharacterized protein</fullName>
    </submittedName>
</protein>
<name>B0C4H2_ACAM1</name>
<reference evidence="2 3" key="1">
    <citation type="journal article" date="2008" name="Proc. Natl. Acad. Sci. U.S.A.">
        <title>Niche adaptation and genome expansion in the chlorophyll d-producing cyanobacterium Acaryochloris marina.</title>
        <authorList>
            <person name="Swingley W.D."/>
            <person name="Chen M."/>
            <person name="Cheung P.C."/>
            <person name="Conrad A.L."/>
            <person name="Dejesa L.C."/>
            <person name="Hao J."/>
            <person name="Honchak B.M."/>
            <person name="Karbach L.E."/>
            <person name="Kurdoglu A."/>
            <person name="Lahiri S."/>
            <person name="Mastrian S.D."/>
            <person name="Miyashita H."/>
            <person name="Page L."/>
            <person name="Ramakrishna P."/>
            <person name="Satoh S."/>
            <person name="Sattley W.M."/>
            <person name="Shimada Y."/>
            <person name="Taylor H.L."/>
            <person name="Tomo T."/>
            <person name="Tsuchiya T."/>
            <person name="Wang Z.T."/>
            <person name="Raymond J."/>
            <person name="Mimuro M."/>
            <person name="Blankenship R.E."/>
            <person name="Touchman J.W."/>
        </authorList>
    </citation>
    <scope>NUCLEOTIDE SEQUENCE [LARGE SCALE GENOMIC DNA]</scope>
    <source>
        <strain evidence="3">MBIC 11017</strain>
    </source>
</reference>
<dbReference type="OrthoDB" id="561656at2"/>
<feature type="region of interest" description="Disordered" evidence="1">
    <location>
        <begin position="33"/>
        <end position="61"/>
    </location>
</feature>
<evidence type="ECO:0000313" key="3">
    <source>
        <dbReference type="Proteomes" id="UP000000268"/>
    </source>
</evidence>
<dbReference type="STRING" id="329726.AM1_3726"/>
<dbReference type="EMBL" id="CP000828">
    <property type="protein sequence ID" value="ABW28716.1"/>
    <property type="molecule type" value="Genomic_DNA"/>
</dbReference>
<feature type="compositionally biased region" description="Basic residues" evidence="1">
    <location>
        <begin position="42"/>
        <end position="61"/>
    </location>
</feature>
<dbReference type="Proteomes" id="UP000000268">
    <property type="component" value="Chromosome"/>
</dbReference>
<accession>B0C4H2</accession>
<evidence type="ECO:0000313" key="2">
    <source>
        <dbReference type="EMBL" id="ABW28716.1"/>
    </source>
</evidence>
<keyword evidence="3" id="KW-1185">Reference proteome</keyword>
<dbReference type="RefSeq" id="WP_012164095.1">
    <property type="nucleotide sequence ID" value="NC_009925.1"/>
</dbReference>
<dbReference type="AlphaFoldDB" id="B0C4H2"/>
<sequence>MFSVFAVLKTPLIDWHWCSPIHHAAYIGQQNMSALSQPKSSPTRKMKQRSARKRHPRRRPKFVARTTETATVLGINVLLIGSCLYTLGNMLPHQLTQEAKLQEIKGEVSRTSAHIEALKHSHEQSMVPEVSRRMSEEQGHLIRKNKRNLVWIKPTKDQP</sequence>
<organism evidence="2 3">
    <name type="scientific">Acaryochloris marina (strain MBIC 11017)</name>
    <dbReference type="NCBI Taxonomy" id="329726"/>
    <lineage>
        <taxon>Bacteria</taxon>
        <taxon>Bacillati</taxon>
        <taxon>Cyanobacteriota</taxon>
        <taxon>Cyanophyceae</taxon>
        <taxon>Acaryochloridales</taxon>
        <taxon>Acaryochloridaceae</taxon>
        <taxon>Acaryochloris</taxon>
    </lineage>
</organism>
<dbReference type="KEGG" id="amr:AM1_3726"/>
<proteinExistence type="predicted"/>
<gene>
    <name evidence="2" type="ordered locus">AM1_3726</name>
</gene>
<dbReference type="HOGENOM" id="CLU_1656988_0_0_3"/>
<evidence type="ECO:0000256" key="1">
    <source>
        <dbReference type="SAM" id="MobiDB-lite"/>
    </source>
</evidence>